<dbReference type="CDD" id="cd06225">
    <property type="entry name" value="HAMP"/>
    <property type="match status" value="1"/>
</dbReference>
<accession>A0A6N0HND6</accession>
<feature type="transmembrane region" description="Helical" evidence="10">
    <location>
        <begin position="15"/>
        <end position="34"/>
    </location>
</feature>
<organism evidence="13 14">
    <name type="scientific">Candidatus Ruthia endofausta</name>
    <dbReference type="NCBI Taxonomy" id="2738852"/>
    <lineage>
        <taxon>Bacteria</taxon>
        <taxon>Pseudomonadati</taxon>
        <taxon>Pseudomonadota</taxon>
        <taxon>Gammaproteobacteria</taxon>
        <taxon>Candidatus Pseudothioglobaceae</taxon>
        <taxon>Candidatus Ruthturnera</taxon>
    </lineage>
</organism>
<dbReference type="Gene3D" id="1.10.287.130">
    <property type="match status" value="1"/>
</dbReference>
<dbReference type="EC" id="2.7.13.3" evidence="3"/>
<protein>
    <recommendedName>
        <fullName evidence="3">histidine kinase</fullName>
        <ecNumber evidence="3">2.7.13.3</ecNumber>
    </recommendedName>
</protein>
<dbReference type="KEGG" id="reo:HUE58_01285"/>
<dbReference type="NCBIfam" id="TIGR00229">
    <property type="entry name" value="sensory_box"/>
    <property type="match status" value="1"/>
</dbReference>
<dbReference type="PROSITE" id="PS50885">
    <property type="entry name" value="HAMP"/>
    <property type="match status" value="1"/>
</dbReference>
<keyword evidence="5" id="KW-0808">Transferase</keyword>
<comment type="subcellular location">
    <subcellularLocation>
        <location evidence="2">Membrane</location>
    </subcellularLocation>
</comment>
<dbReference type="Gene3D" id="3.30.450.20">
    <property type="entry name" value="PAS domain"/>
    <property type="match status" value="1"/>
</dbReference>
<evidence type="ECO:0000256" key="6">
    <source>
        <dbReference type="ARBA" id="ARBA00022741"/>
    </source>
</evidence>
<evidence type="ECO:0000256" key="4">
    <source>
        <dbReference type="ARBA" id="ARBA00022553"/>
    </source>
</evidence>
<dbReference type="SMART" id="SM00387">
    <property type="entry name" value="HATPase_c"/>
    <property type="match status" value="1"/>
</dbReference>
<keyword evidence="6" id="KW-0547">Nucleotide-binding</keyword>
<evidence type="ECO:0000313" key="14">
    <source>
        <dbReference type="Proteomes" id="UP000509429"/>
    </source>
</evidence>
<dbReference type="PIRSF" id="PIRSF037532">
    <property type="entry name" value="STHK_NtrY"/>
    <property type="match status" value="1"/>
</dbReference>
<dbReference type="Proteomes" id="UP000509429">
    <property type="component" value="Chromosome"/>
</dbReference>
<feature type="transmembrane region" description="Helical" evidence="10">
    <location>
        <begin position="40"/>
        <end position="62"/>
    </location>
</feature>
<dbReference type="Pfam" id="PF00512">
    <property type="entry name" value="HisKA"/>
    <property type="match status" value="1"/>
</dbReference>
<dbReference type="PROSITE" id="PS50109">
    <property type="entry name" value="HIS_KIN"/>
    <property type="match status" value="1"/>
</dbReference>
<dbReference type="InterPro" id="IPR003660">
    <property type="entry name" value="HAMP_dom"/>
</dbReference>
<dbReference type="SMART" id="SM00304">
    <property type="entry name" value="HAMP"/>
    <property type="match status" value="1"/>
</dbReference>
<evidence type="ECO:0000313" key="13">
    <source>
        <dbReference type="EMBL" id="QKQ23844.1"/>
    </source>
</evidence>
<dbReference type="RefSeq" id="WP_174605284.1">
    <property type="nucleotide sequence ID" value="NZ_CP054490.1"/>
</dbReference>
<dbReference type="InterPro" id="IPR035965">
    <property type="entry name" value="PAS-like_dom_sf"/>
</dbReference>
<name>A0A6N0HND6_9GAMM</name>
<keyword evidence="4" id="KW-0597">Phosphoprotein</keyword>
<dbReference type="PANTHER" id="PTHR43065:SF46">
    <property type="entry name" value="C4-DICARBOXYLATE TRANSPORT SENSOR PROTEIN DCTB"/>
    <property type="match status" value="1"/>
</dbReference>
<feature type="transmembrane region" description="Helical" evidence="10">
    <location>
        <begin position="293"/>
        <end position="313"/>
    </location>
</feature>
<evidence type="ECO:0000256" key="5">
    <source>
        <dbReference type="ARBA" id="ARBA00022679"/>
    </source>
</evidence>
<evidence type="ECO:0000256" key="10">
    <source>
        <dbReference type="SAM" id="Phobius"/>
    </source>
</evidence>
<dbReference type="PRINTS" id="PR00344">
    <property type="entry name" value="BCTRLSENSOR"/>
</dbReference>
<dbReference type="InterPro" id="IPR004358">
    <property type="entry name" value="Sig_transdc_His_kin-like_C"/>
</dbReference>
<dbReference type="Gene3D" id="6.10.340.10">
    <property type="match status" value="1"/>
</dbReference>
<dbReference type="GO" id="GO:0016020">
    <property type="term" value="C:membrane"/>
    <property type="evidence" value="ECO:0007669"/>
    <property type="project" value="UniProtKB-SubCell"/>
</dbReference>
<dbReference type="SMART" id="SM00388">
    <property type="entry name" value="HisKA"/>
    <property type="match status" value="1"/>
</dbReference>
<keyword evidence="10" id="KW-0812">Transmembrane</keyword>
<gene>
    <name evidence="13" type="ORF">HUE58_01285</name>
</gene>
<dbReference type="SUPFAM" id="SSF55874">
    <property type="entry name" value="ATPase domain of HSP90 chaperone/DNA topoisomerase II/histidine kinase"/>
    <property type="match status" value="1"/>
</dbReference>
<reference evidence="13 14" key="1">
    <citation type="submission" date="2020-05" db="EMBL/GenBank/DDBJ databases">
        <title>Horizontal transmission and recombination maintain forever young bacterial symbiont genomes.</title>
        <authorList>
            <person name="Russell S.L."/>
            <person name="Pepper-Tunick E."/>
            <person name="Svedberg J."/>
            <person name="Byrne A."/>
            <person name="Ruelas Castillo J."/>
            <person name="Vollmers C."/>
            <person name="Beinart R.A."/>
            <person name="Corbett-Detig R."/>
        </authorList>
    </citation>
    <scope>NUCLEOTIDE SEQUENCE [LARGE SCALE GENOMIC DNA]</scope>
    <source>
        <strain evidence="13">JDF_Ridge</strain>
    </source>
</reference>
<evidence type="ECO:0000259" key="11">
    <source>
        <dbReference type="PROSITE" id="PS50109"/>
    </source>
</evidence>
<dbReference type="InterPro" id="IPR003661">
    <property type="entry name" value="HisK_dim/P_dom"/>
</dbReference>
<dbReference type="InterPro" id="IPR036890">
    <property type="entry name" value="HATPase_C_sf"/>
</dbReference>
<feature type="transmembrane region" description="Helical" evidence="10">
    <location>
        <begin position="83"/>
        <end position="103"/>
    </location>
</feature>
<dbReference type="Pfam" id="PF02518">
    <property type="entry name" value="HATPase_c"/>
    <property type="match status" value="1"/>
</dbReference>
<dbReference type="InterPro" id="IPR017232">
    <property type="entry name" value="NtrY"/>
</dbReference>
<keyword evidence="7" id="KW-0418">Kinase</keyword>
<dbReference type="Pfam" id="PF00672">
    <property type="entry name" value="HAMP"/>
    <property type="match status" value="1"/>
</dbReference>
<keyword evidence="9" id="KW-0902">Two-component regulatory system</keyword>
<dbReference type="PANTHER" id="PTHR43065">
    <property type="entry name" value="SENSOR HISTIDINE KINASE"/>
    <property type="match status" value="1"/>
</dbReference>
<dbReference type="Gene3D" id="3.30.565.10">
    <property type="entry name" value="Histidine kinase-like ATPase, C-terminal domain"/>
    <property type="match status" value="1"/>
</dbReference>
<dbReference type="AlphaFoldDB" id="A0A6N0HND6"/>
<evidence type="ECO:0000259" key="12">
    <source>
        <dbReference type="PROSITE" id="PS50885"/>
    </source>
</evidence>
<evidence type="ECO:0000256" key="7">
    <source>
        <dbReference type="ARBA" id="ARBA00022777"/>
    </source>
</evidence>
<evidence type="ECO:0000256" key="1">
    <source>
        <dbReference type="ARBA" id="ARBA00000085"/>
    </source>
</evidence>
<dbReference type="SUPFAM" id="SSF55785">
    <property type="entry name" value="PYP-like sensor domain (PAS domain)"/>
    <property type="match status" value="1"/>
</dbReference>
<dbReference type="InterPro" id="IPR000014">
    <property type="entry name" value="PAS"/>
</dbReference>
<keyword evidence="10" id="KW-1133">Transmembrane helix</keyword>
<feature type="domain" description="HAMP" evidence="12">
    <location>
        <begin position="317"/>
        <end position="370"/>
    </location>
</feature>
<dbReference type="GO" id="GO:0000155">
    <property type="term" value="F:phosphorelay sensor kinase activity"/>
    <property type="evidence" value="ECO:0007669"/>
    <property type="project" value="InterPro"/>
</dbReference>
<comment type="catalytic activity">
    <reaction evidence="1">
        <text>ATP + protein L-histidine = ADP + protein N-phospho-L-histidine.</text>
        <dbReference type="EC" id="2.7.13.3"/>
    </reaction>
</comment>
<evidence type="ECO:0000256" key="8">
    <source>
        <dbReference type="ARBA" id="ARBA00022840"/>
    </source>
</evidence>
<dbReference type="InterPro" id="IPR036097">
    <property type="entry name" value="HisK_dim/P_sf"/>
</dbReference>
<dbReference type="EMBL" id="CP054490">
    <property type="protein sequence ID" value="QKQ23844.1"/>
    <property type="molecule type" value="Genomic_DNA"/>
</dbReference>
<keyword evidence="8" id="KW-0067">ATP-binding</keyword>
<dbReference type="CDD" id="cd00082">
    <property type="entry name" value="HisKA"/>
    <property type="match status" value="1"/>
</dbReference>
<sequence length="720" mass="81571">MIFSQYLSLKKTPPAWVWVFVFLLSISGTFYLGLNPDFIAHWWGYLVGFNIIMSLVAIYYIYADVLRLKRDVKGDIVGSKFTWSFVKIVPVLVIVPVLSFYIFSFQTIQNNVKDSEKAFNVFSQNFIQQVNGLYSGVQKIRDERYTEQTKRLLTLITSFGSFQKDAKNYAQSMQIFLDGLIDKGWACQITLLNAQEEVVAKTADVTNCMAIEEQPLPDTQPRMINEDETANVIQVKMSTRYLSSISNQDLFVVDVVYATDPGLLGFLSQVRGFASAAQNIKFEINTSITQKRFMIDFSSTILLAILSVLMVVFRMIERLMKPLNNLSIATQEIAKGNYDVRIAKQKESEDVRSLIEQFNTMSRQIKASREGLDTHNLYLETILKYSYGVIALDQNRKIRLINPVIGTMLGIKDEKLFIGKKCNTIVNRYSNLEPLFLMTQDKFKRDESEWSEEIEITLASQHLLLSCQGAALKNDNETLGFVIVIKDISKLNRAQKKAAWGKVAKRMAHEIKNPLTPILLSAQRLRNRFMGSLKGKDLDVIDKTTNTIIHQVQSMDTMVSAFADYANTPQIERKPCDLNALIKQSIALYDDISNMSIDFDLSAGIPLLLLDSHSISRVLINLVKNASEAMIDGRDLNVKITTEYLPKQAIVRLSITDDGDGFDKYVLDRVFEPYVTTKIKSSGLGMAIVQNIIKQHEGEIFAGNVKPHGAMITIEFYCNK</sequence>
<dbReference type="InterPro" id="IPR005467">
    <property type="entry name" value="His_kinase_dom"/>
</dbReference>
<evidence type="ECO:0000256" key="2">
    <source>
        <dbReference type="ARBA" id="ARBA00004370"/>
    </source>
</evidence>
<keyword evidence="14" id="KW-1185">Reference proteome</keyword>
<feature type="domain" description="Histidine kinase" evidence="11">
    <location>
        <begin position="506"/>
        <end position="720"/>
    </location>
</feature>
<dbReference type="GO" id="GO:0005524">
    <property type="term" value="F:ATP binding"/>
    <property type="evidence" value="ECO:0007669"/>
    <property type="project" value="UniProtKB-KW"/>
</dbReference>
<dbReference type="InterPro" id="IPR003594">
    <property type="entry name" value="HATPase_dom"/>
</dbReference>
<dbReference type="SUPFAM" id="SSF47384">
    <property type="entry name" value="Homodimeric domain of signal transducing histidine kinase"/>
    <property type="match status" value="1"/>
</dbReference>
<keyword evidence="10" id="KW-0472">Membrane</keyword>
<evidence type="ECO:0000256" key="9">
    <source>
        <dbReference type="ARBA" id="ARBA00023012"/>
    </source>
</evidence>
<evidence type="ECO:0000256" key="3">
    <source>
        <dbReference type="ARBA" id="ARBA00012438"/>
    </source>
</evidence>
<proteinExistence type="predicted"/>
<dbReference type="SUPFAM" id="SSF158472">
    <property type="entry name" value="HAMP domain-like"/>
    <property type="match status" value="1"/>
</dbReference>